<organism evidence="6 7">
    <name type="scientific">Amniculicola lignicola CBS 123094</name>
    <dbReference type="NCBI Taxonomy" id="1392246"/>
    <lineage>
        <taxon>Eukaryota</taxon>
        <taxon>Fungi</taxon>
        <taxon>Dikarya</taxon>
        <taxon>Ascomycota</taxon>
        <taxon>Pezizomycotina</taxon>
        <taxon>Dothideomycetes</taxon>
        <taxon>Pleosporomycetidae</taxon>
        <taxon>Pleosporales</taxon>
        <taxon>Amniculicolaceae</taxon>
        <taxon>Amniculicola</taxon>
    </lineage>
</organism>
<evidence type="ECO:0000256" key="1">
    <source>
        <dbReference type="ARBA" id="ARBA00001933"/>
    </source>
</evidence>
<comment type="catalytic activity">
    <reaction evidence="5">
        <text>a 2-oxocarboxylate + L-ornithine = L-glutamate 5-semialdehyde + an L-alpha-amino acid</text>
        <dbReference type="Rhea" id="RHEA:13877"/>
        <dbReference type="ChEBI" id="CHEBI:35179"/>
        <dbReference type="ChEBI" id="CHEBI:46911"/>
        <dbReference type="ChEBI" id="CHEBI:58066"/>
        <dbReference type="ChEBI" id="CHEBI:59869"/>
        <dbReference type="EC" id="2.6.1.13"/>
    </reaction>
</comment>
<dbReference type="AlphaFoldDB" id="A0A6A5WBD5"/>
<dbReference type="InterPro" id="IPR050103">
    <property type="entry name" value="Class-III_PLP-dep_AT"/>
</dbReference>
<sequence length="391" mass="42540">MIVESIFLTTTTRNGYDSVNFHWINGGRQSTADSLLNINEHSVKGMPAYPIIIARGKGEFLWDADGKQYIDFNVGFSACNQGHCHPKIVSVMMAQCRTLTMPSRSVSNAQYQQFSRKLSQVTGFDKMMECNGGAEALDAAIKVARAWGRRVKGIEKDKAIAFTMSNVGPQYASISVRFRAIEDLECTSIARGHAGYLAPSDAYLVRVRELCDRYNILLISDEVQAGLGRTGHLLSYQSAGIKLDVVVLGKSLSGGTYPISAVLGRKEVMTSLEAGQEAKPRESQHYGSTFSGNPLASAIGLASLSLILDEPLPARAASLGAKFEARFRTFKSPCLDTITGKGLFRGIYLHEIHLLGHATVCPALIIDEVVMFQGIDILEQALNELPDIDAS</sequence>
<dbReference type="PANTHER" id="PTHR11986">
    <property type="entry name" value="AMINOTRANSFERASE CLASS III"/>
    <property type="match status" value="1"/>
</dbReference>
<keyword evidence="5" id="KW-0032">Aminotransferase</keyword>
<evidence type="ECO:0000256" key="4">
    <source>
        <dbReference type="RuleBase" id="RU003560"/>
    </source>
</evidence>
<dbReference type="GO" id="GO:0042802">
    <property type="term" value="F:identical protein binding"/>
    <property type="evidence" value="ECO:0007669"/>
    <property type="project" value="TreeGrafter"/>
</dbReference>
<dbReference type="EMBL" id="ML977597">
    <property type="protein sequence ID" value="KAF1999213.1"/>
    <property type="molecule type" value="Genomic_DNA"/>
</dbReference>
<dbReference type="GO" id="GO:0055129">
    <property type="term" value="P:L-proline biosynthetic process"/>
    <property type="evidence" value="ECO:0007669"/>
    <property type="project" value="UniProtKB-UniPathway"/>
</dbReference>
<evidence type="ECO:0000313" key="6">
    <source>
        <dbReference type="EMBL" id="KAF1999213.1"/>
    </source>
</evidence>
<name>A0A6A5WBD5_9PLEO</name>
<proteinExistence type="inferred from homology"/>
<dbReference type="Gene3D" id="3.40.640.10">
    <property type="entry name" value="Type I PLP-dependent aspartate aminotransferase-like (Major domain)"/>
    <property type="match status" value="2"/>
</dbReference>
<comment type="cofactor">
    <cofactor evidence="1 5">
        <name>pyridoxal 5'-phosphate</name>
        <dbReference type="ChEBI" id="CHEBI:597326"/>
    </cofactor>
</comment>
<dbReference type="SUPFAM" id="SSF53383">
    <property type="entry name" value="PLP-dependent transferases"/>
    <property type="match status" value="1"/>
</dbReference>
<dbReference type="InterPro" id="IPR015422">
    <property type="entry name" value="PyrdxlP-dep_Trfase_small"/>
</dbReference>
<dbReference type="OrthoDB" id="10261433at2759"/>
<keyword evidence="3 4" id="KW-0663">Pyridoxal phosphate</keyword>
<dbReference type="PROSITE" id="PS00600">
    <property type="entry name" value="AA_TRANSFER_CLASS_3"/>
    <property type="match status" value="1"/>
</dbReference>
<dbReference type="PANTHER" id="PTHR11986:SF18">
    <property type="entry name" value="ORNITHINE AMINOTRANSFERASE, MITOCHONDRIAL"/>
    <property type="match status" value="1"/>
</dbReference>
<dbReference type="EC" id="2.6.1.13" evidence="5"/>
<dbReference type="InterPro" id="IPR049704">
    <property type="entry name" value="Aminotrans_3_PPA_site"/>
</dbReference>
<accession>A0A6A5WBD5</accession>
<dbReference type="GO" id="GO:0030170">
    <property type="term" value="F:pyridoxal phosphate binding"/>
    <property type="evidence" value="ECO:0007669"/>
    <property type="project" value="InterPro"/>
</dbReference>
<dbReference type="GO" id="GO:0019544">
    <property type="term" value="P:L-arginine catabolic process to L-glutamate"/>
    <property type="evidence" value="ECO:0007669"/>
    <property type="project" value="TreeGrafter"/>
</dbReference>
<evidence type="ECO:0000256" key="2">
    <source>
        <dbReference type="ARBA" id="ARBA00008954"/>
    </source>
</evidence>
<dbReference type="Gene3D" id="3.90.1150.10">
    <property type="entry name" value="Aspartate Aminotransferase, domain 1"/>
    <property type="match status" value="2"/>
</dbReference>
<dbReference type="Pfam" id="PF00202">
    <property type="entry name" value="Aminotran_3"/>
    <property type="match status" value="2"/>
</dbReference>
<keyword evidence="5 6" id="KW-0808">Transferase</keyword>
<evidence type="ECO:0000256" key="5">
    <source>
        <dbReference type="RuleBase" id="RU365036"/>
    </source>
</evidence>
<comment type="similarity">
    <text evidence="2 4">Belongs to the class-III pyridoxal-phosphate-dependent aminotransferase family.</text>
</comment>
<dbReference type="GO" id="GO:0004587">
    <property type="term" value="F:ornithine aminotransferase activity"/>
    <property type="evidence" value="ECO:0007669"/>
    <property type="project" value="UniProtKB-EC"/>
</dbReference>
<gene>
    <name evidence="6" type="ORF">P154DRAFT_546394</name>
</gene>
<dbReference type="GO" id="GO:0010121">
    <property type="term" value="P:L-arginine catabolic process to proline via ornithine"/>
    <property type="evidence" value="ECO:0007669"/>
    <property type="project" value="TreeGrafter"/>
</dbReference>
<comment type="pathway">
    <text evidence="5">Amino-acid biosynthesis; L-proline biosynthesis; L-glutamate 5-semialdehyde from L-ornithine: step 1/1.</text>
</comment>
<dbReference type="InterPro" id="IPR015424">
    <property type="entry name" value="PyrdxlP-dep_Trfase"/>
</dbReference>
<dbReference type="GO" id="GO:0005737">
    <property type="term" value="C:cytoplasm"/>
    <property type="evidence" value="ECO:0007669"/>
    <property type="project" value="TreeGrafter"/>
</dbReference>
<protein>
    <recommendedName>
        <fullName evidence="5">Ornithine aminotransferase</fullName>
        <ecNumber evidence="5">2.6.1.13</ecNumber>
    </recommendedName>
</protein>
<evidence type="ECO:0000256" key="3">
    <source>
        <dbReference type="ARBA" id="ARBA00022898"/>
    </source>
</evidence>
<keyword evidence="7" id="KW-1185">Reference proteome</keyword>
<dbReference type="UniPathway" id="UPA00098">
    <property type="reaction ID" value="UER00358"/>
</dbReference>
<evidence type="ECO:0000313" key="7">
    <source>
        <dbReference type="Proteomes" id="UP000799779"/>
    </source>
</evidence>
<dbReference type="Proteomes" id="UP000799779">
    <property type="component" value="Unassembled WGS sequence"/>
</dbReference>
<dbReference type="InterPro" id="IPR015421">
    <property type="entry name" value="PyrdxlP-dep_Trfase_major"/>
</dbReference>
<reference evidence="6" key="1">
    <citation type="journal article" date="2020" name="Stud. Mycol.">
        <title>101 Dothideomycetes genomes: a test case for predicting lifestyles and emergence of pathogens.</title>
        <authorList>
            <person name="Haridas S."/>
            <person name="Albert R."/>
            <person name="Binder M."/>
            <person name="Bloem J."/>
            <person name="Labutti K."/>
            <person name="Salamov A."/>
            <person name="Andreopoulos B."/>
            <person name="Baker S."/>
            <person name="Barry K."/>
            <person name="Bills G."/>
            <person name="Bluhm B."/>
            <person name="Cannon C."/>
            <person name="Castanera R."/>
            <person name="Culley D."/>
            <person name="Daum C."/>
            <person name="Ezra D."/>
            <person name="Gonzalez J."/>
            <person name="Henrissat B."/>
            <person name="Kuo A."/>
            <person name="Liang C."/>
            <person name="Lipzen A."/>
            <person name="Lutzoni F."/>
            <person name="Magnuson J."/>
            <person name="Mondo S."/>
            <person name="Nolan M."/>
            <person name="Ohm R."/>
            <person name="Pangilinan J."/>
            <person name="Park H.-J."/>
            <person name="Ramirez L."/>
            <person name="Alfaro M."/>
            <person name="Sun H."/>
            <person name="Tritt A."/>
            <person name="Yoshinaga Y."/>
            <person name="Zwiers L.-H."/>
            <person name="Turgeon B."/>
            <person name="Goodwin S."/>
            <person name="Spatafora J."/>
            <person name="Crous P."/>
            <person name="Grigoriev I."/>
        </authorList>
    </citation>
    <scope>NUCLEOTIDE SEQUENCE</scope>
    <source>
        <strain evidence="6">CBS 123094</strain>
    </source>
</reference>
<dbReference type="InterPro" id="IPR005814">
    <property type="entry name" value="Aminotrans_3"/>
</dbReference>